<gene>
    <name evidence="3" type="ORF">PISMIDRAFT_514443</name>
</gene>
<protein>
    <recommendedName>
        <fullName evidence="2">HIT domain-containing protein</fullName>
    </recommendedName>
</protein>
<evidence type="ECO:0000313" key="4">
    <source>
        <dbReference type="Proteomes" id="UP000054018"/>
    </source>
</evidence>
<evidence type="ECO:0000313" key="3">
    <source>
        <dbReference type="EMBL" id="KIK11203.1"/>
    </source>
</evidence>
<dbReference type="HOGENOM" id="CLU_3033306_0_0_1"/>
<keyword evidence="4" id="KW-1185">Reference proteome</keyword>
<dbReference type="Proteomes" id="UP000054018">
    <property type="component" value="Unassembled WGS sequence"/>
</dbReference>
<proteinExistence type="predicted"/>
<evidence type="ECO:0000259" key="2">
    <source>
        <dbReference type="PROSITE" id="PS51084"/>
    </source>
</evidence>
<name>A0A0C9YTI1_9AGAM</name>
<sequence length="55" mass="6465">MHLHIHILPGHDSEQTLLAYWFSLTYSCIAEQMVQVHEYVTFIATRTCNHDNPHD</sequence>
<dbReference type="InterPro" id="IPR011146">
    <property type="entry name" value="HIT-like"/>
</dbReference>
<evidence type="ECO:0000256" key="1">
    <source>
        <dbReference type="PROSITE-ProRule" id="PRU00464"/>
    </source>
</evidence>
<dbReference type="AlphaFoldDB" id="A0A0C9YTI1"/>
<feature type="short sequence motif" description="Histidine triad motif" evidence="1">
    <location>
        <begin position="2"/>
        <end position="6"/>
    </location>
</feature>
<organism evidence="3 4">
    <name type="scientific">Pisolithus microcarpus 441</name>
    <dbReference type="NCBI Taxonomy" id="765257"/>
    <lineage>
        <taxon>Eukaryota</taxon>
        <taxon>Fungi</taxon>
        <taxon>Dikarya</taxon>
        <taxon>Basidiomycota</taxon>
        <taxon>Agaricomycotina</taxon>
        <taxon>Agaricomycetes</taxon>
        <taxon>Agaricomycetidae</taxon>
        <taxon>Boletales</taxon>
        <taxon>Sclerodermatineae</taxon>
        <taxon>Pisolithaceae</taxon>
        <taxon>Pisolithus</taxon>
    </lineage>
</organism>
<dbReference type="GO" id="GO:0003824">
    <property type="term" value="F:catalytic activity"/>
    <property type="evidence" value="ECO:0007669"/>
    <property type="project" value="InterPro"/>
</dbReference>
<feature type="domain" description="HIT" evidence="2">
    <location>
        <begin position="1"/>
        <end position="17"/>
    </location>
</feature>
<dbReference type="PROSITE" id="PS51084">
    <property type="entry name" value="HIT_2"/>
    <property type="match status" value="1"/>
</dbReference>
<reference evidence="3 4" key="1">
    <citation type="submission" date="2014-04" db="EMBL/GenBank/DDBJ databases">
        <authorList>
            <consortium name="DOE Joint Genome Institute"/>
            <person name="Kuo A."/>
            <person name="Kohler A."/>
            <person name="Costa M.D."/>
            <person name="Nagy L.G."/>
            <person name="Floudas D."/>
            <person name="Copeland A."/>
            <person name="Barry K.W."/>
            <person name="Cichocki N."/>
            <person name="Veneault-Fourrey C."/>
            <person name="LaButti K."/>
            <person name="Lindquist E.A."/>
            <person name="Lipzen A."/>
            <person name="Lundell T."/>
            <person name="Morin E."/>
            <person name="Murat C."/>
            <person name="Sun H."/>
            <person name="Tunlid A."/>
            <person name="Henrissat B."/>
            <person name="Grigoriev I.V."/>
            <person name="Hibbett D.S."/>
            <person name="Martin F."/>
            <person name="Nordberg H.P."/>
            <person name="Cantor M.N."/>
            <person name="Hua S.X."/>
        </authorList>
    </citation>
    <scope>NUCLEOTIDE SEQUENCE [LARGE SCALE GENOMIC DNA]</scope>
    <source>
        <strain evidence="3 4">441</strain>
    </source>
</reference>
<reference evidence="4" key="2">
    <citation type="submission" date="2015-01" db="EMBL/GenBank/DDBJ databases">
        <title>Evolutionary Origins and Diversification of the Mycorrhizal Mutualists.</title>
        <authorList>
            <consortium name="DOE Joint Genome Institute"/>
            <consortium name="Mycorrhizal Genomics Consortium"/>
            <person name="Kohler A."/>
            <person name="Kuo A."/>
            <person name="Nagy L.G."/>
            <person name="Floudas D."/>
            <person name="Copeland A."/>
            <person name="Barry K.W."/>
            <person name="Cichocki N."/>
            <person name="Veneault-Fourrey C."/>
            <person name="LaButti K."/>
            <person name="Lindquist E.A."/>
            <person name="Lipzen A."/>
            <person name="Lundell T."/>
            <person name="Morin E."/>
            <person name="Murat C."/>
            <person name="Riley R."/>
            <person name="Ohm R."/>
            <person name="Sun H."/>
            <person name="Tunlid A."/>
            <person name="Henrissat B."/>
            <person name="Grigoriev I.V."/>
            <person name="Hibbett D.S."/>
            <person name="Martin F."/>
        </authorList>
    </citation>
    <scope>NUCLEOTIDE SEQUENCE [LARGE SCALE GENOMIC DNA]</scope>
    <source>
        <strain evidence="4">441</strain>
    </source>
</reference>
<dbReference type="EMBL" id="KN834277">
    <property type="protein sequence ID" value="KIK11203.1"/>
    <property type="molecule type" value="Genomic_DNA"/>
</dbReference>
<accession>A0A0C9YTI1</accession>